<name>A0A2S0Q5Q7_NODSP</name>
<feature type="repeat" description="TPR" evidence="1">
    <location>
        <begin position="1219"/>
        <end position="1252"/>
    </location>
</feature>
<evidence type="ECO:0000313" key="6">
    <source>
        <dbReference type="Proteomes" id="UP000244056"/>
    </source>
</evidence>
<dbReference type="Gene3D" id="1.25.40.10">
    <property type="entry name" value="Tetratricopeptide repeat domain"/>
    <property type="match status" value="2"/>
</dbReference>
<feature type="repeat" description="TPR" evidence="1">
    <location>
        <begin position="1179"/>
        <end position="1212"/>
    </location>
</feature>
<feature type="coiled-coil region" evidence="2">
    <location>
        <begin position="1105"/>
        <end position="1248"/>
    </location>
</feature>
<dbReference type="RefSeq" id="WP_107805871.1">
    <property type="nucleotide sequence ID" value="NZ_CAWNZE010000001.1"/>
</dbReference>
<gene>
    <name evidence="5" type="primary">ycf3_2</name>
    <name evidence="5" type="ORF">BMF81_00550</name>
</gene>
<keyword evidence="1" id="KW-0802">TPR repeat</keyword>
<proteinExistence type="predicted"/>
<evidence type="ECO:0000256" key="2">
    <source>
        <dbReference type="SAM" id="Coils"/>
    </source>
</evidence>
<dbReference type="Pfam" id="PF13174">
    <property type="entry name" value="TPR_6"/>
    <property type="match status" value="1"/>
</dbReference>
<dbReference type="Pfam" id="PF13424">
    <property type="entry name" value="TPR_12"/>
    <property type="match status" value="4"/>
</dbReference>
<evidence type="ECO:0000313" key="5">
    <source>
        <dbReference type="EMBL" id="AVZ29723.1"/>
    </source>
</evidence>
<dbReference type="PANTHER" id="PTHR10098">
    <property type="entry name" value="RAPSYN-RELATED"/>
    <property type="match status" value="1"/>
</dbReference>
<feature type="repeat" description="TPR" evidence="1">
    <location>
        <begin position="1099"/>
        <end position="1132"/>
    </location>
</feature>
<dbReference type="InterPro" id="IPR019734">
    <property type="entry name" value="TPR_rpt"/>
</dbReference>
<evidence type="ECO:0000256" key="1">
    <source>
        <dbReference type="PROSITE-ProRule" id="PRU00339"/>
    </source>
</evidence>
<dbReference type="Gene3D" id="3.40.50.300">
    <property type="entry name" value="P-loop containing nucleotide triphosphate hydrolases"/>
    <property type="match status" value="1"/>
</dbReference>
<evidence type="ECO:0000259" key="4">
    <source>
        <dbReference type="Pfam" id="PF12770"/>
    </source>
</evidence>
<dbReference type="InterPro" id="IPR024983">
    <property type="entry name" value="CHAT_dom"/>
</dbReference>
<dbReference type="PROSITE" id="PS50293">
    <property type="entry name" value="TPR_REGION"/>
    <property type="match status" value="3"/>
</dbReference>
<accession>A0A2S0Q5Q7</accession>
<dbReference type="Proteomes" id="UP000244056">
    <property type="component" value="Chromosome"/>
</dbReference>
<sequence>MTVITIREERRIDTGFAATLQFDGGEYPVTITDPFTPQEEKLLEWYFEEWVTFPFSDTVIAERAAASVKIYGESLFKQVFQADFNAYSLYRQLRGNLSQVQIEIVAKTPEFHALHWEALQDPDLSRPLAVDCVMLRKDVRPAPVSANVQLSPVINLLVVVARPDEERDVGYRTISRPLLELIDNSNLRVNVELLRPGTYESLSRHLQEKGEGFYHIVHLDMHGALLNYQQVESPSKPERYFYKGRYGRGDLQPFDGVKAFVCFEGESQGKVDLVEASELAALLTGKGIPVCILNACQSGKQVRNSGSEEGLSEDTRETSLGSRLMTAGMQMVVAMGYSVTVSAAKLMMSQLYQHLFDHKPMTEAIRLGRLELFNDKERKAYFNKYINLEDWLLPVVYSHQVVNFNLRQFTPEEEEKYTQSVAIQYCFSLPEYGFIGRDLEILKMEKALVRHNVLLLQGMGGTGKTTLLNYLREWWQRTHFVEDVFYFGYDQKAWTLTQIMFDIGQQVYGKFEQAQFQAMSQPAQVQKLVADLRGAAYAVILDNLESVTGQQLAIQNTLPEAERQQIRDFIGKLVGGKTRVVLGSRSREEWLQTQTFQHNIYELQGLDKEARTELAEKILERNVAAHLVDGIRQDADFEKLMKLLAGYPLAMEVVLTNLQRQSPQEILQGLQGADVNLDVVSEDKTKSILKCVEYSHSNLSPDAQKLLLCLAPFSGFIFRGIIWDYIEALEKLEPLKDYCFDKLYDAIQEAINWGLLSLIDNNQNLLKIQPIFPYFLKTKLASIDETTCVALQEGFKNYYMGLAKNYEDLMASKDAQERQRGISFCGWEYENLYHALKFCLQKQESISIYFCLYQYFELISDNQSNLKLAEMVCQKLENYPPAFIQGELGYQIAMTIYGLGSCQLRAKQYQQAKCSYEKILEIYPTLVGIEERQKQLWQASTYHNLGIVAQDLREYEQARRNYQLALNIKIEYGDRYSQASTHHNLGVVAKELREYEQARRNYQLALNIKIEYGDRYSQASTYHQLGILAQELREYEQARRNYQQALNICIEYGDRYSQAKIYHGLGMVAQELREYEQARRNYQLALNIKIEYGDRYSQASTYHNLGMVAEELREYEQARRNYQEALEITIEYGDRYSQASTYHQLGMVAEELGEYEQARRNYQEALEIKIEYGDRYSQASTYHQLGMVAEELREYEQARRNYQEALEIKIEYGDRYSQASTYHQLGRVAEKLREYEEARRNYQQALNIWIEYGDRYSQTRSYAALGILAEAEENYPEARVNLQTALDIFVEYQDEDKAATIREILDKLPD</sequence>
<dbReference type="InterPro" id="IPR011990">
    <property type="entry name" value="TPR-like_helical_dom_sf"/>
</dbReference>
<feature type="domain" description="NACHT" evidence="3">
    <location>
        <begin position="453"/>
        <end position="620"/>
    </location>
</feature>
<evidence type="ECO:0000259" key="3">
    <source>
        <dbReference type="Pfam" id="PF05729"/>
    </source>
</evidence>
<feature type="repeat" description="TPR" evidence="1">
    <location>
        <begin position="1059"/>
        <end position="1092"/>
    </location>
</feature>
<feature type="repeat" description="TPR" evidence="1">
    <location>
        <begin position="1139"/>
        <end position="1172"/>
    </location>
</feature>
<dbReference type="Pfam" id="PF05729">
    <property type="entry name" value="NACHT"/>
    <property type="match status" value="1"/>
</dbReference>
<dbReference type="PROSITE" id="PS50005">
    <property type="entry name" value="TPR"/>
    <property type="match status" value="9"/>
</dbReference>
<feature type="repeat" description="TPR" evidence="1">
    <location>
        <begin position="1019"/>
        <end position="1052"/>
    </location>
</feature>
<organism evidence="5 6">
    <name type="scientific">Nodularia spumigena UHCC 0039</name>
    <dbReference type="NCBI Taxonomy" id="1914872"/>
    <lineage>
        <taxon>Bacteria</taxon>
        <taxon>Bacillati</taxon>
        <taxon>Cyanobacteriota</taxon>
        <taxon>Cyanophyceae</taxon>
        <taxon>Nostocales</taxon>
        <taxon>Nodulariaceae</taxon>
        <taxon>Nodularia</taxon>
    </lineage>
</organism>
<dbReference type="InterPro" id="IPR007111">
    <property type="entry name" value="NACHT_NTPase"/>
</dbReference>
<dbReference type="SUPFAM" id="SSF48452">
    <property type="entry name" value="TPR-like"/>
    <property type="match status" value="2"/>
</dbReference>
<keyword evidence="2" id="KW-0175">Coiled coil</keyword>
<feature type="repeat" description="TPR" evidence="1">
    <location>
        <begin position="939"/>
        <end position="972"/>
    </location>
</feature>
<dbReference type="PRINTS" id="PR00364">
    <property type="entry name" value="DISEASERSIST"/>
</dbReference>
<feature type="repeat" description="TPR" evidence="1">
    <location>
        <begin position="979"/>
        <end position="1012"/>
    </location>
</feature>
<protein>
    <submittedName>
        <fullName evidence="5">Photosystem I assembly protein Ycf3</fullName>
    </submittedName>
</protein>
<dbReference type="Pfam" id="PF12770">
    <property type="entry name" value="CHAT"/>
    <property type="match status" value="1"/>
</dbReference>
<reference evidence="5 6" key="1">
    <citation type="submission" date="2017-03" db="EMBL/GenBank/DDBJ databases">
        <title>Comparative genomics of the toxic Baltic Sea cyanobacteria Nodularia spumigena UHCC 0039 and its response on varying salinity.</title>
        <authorList>
            <person name="Teikari J.E."/>
        </authorList>
    </citation>
    <scope>NUCLEOTIDE SEQUENCE [LARGE SCALE GENOMIC DNA]</scope>
    <source>
        <strain evidence="5 6">UHCC 0039</strain>
    </source>
</reference>
<dbReference type="InterPro" id="IPR027417">
    <property type="entry name" value="P-loop_NTPase"/>
</dbReference>
<dbReference type="SUPFAM" id="SSF52540">
    <property type="entry name" value="P-loop containing nucleoside triphosphate hydrolases"/>
    <property type="match status" value="1"/>
</dbReference>
<feature type="domain" description="CHAT" evidence="4">
    <location>
        <begin position="98"/>
        <end position="383"/>
    </location>
</feature>
<dbReference type="SMART" id="SM00028">
    <property type="entry name" value="TPR"/>
    <property type="match status" value="10"/>
</dbReference>
<dbReference type="GeneID" id="78015947"/>
<dbReference type="KEGG" id="nsp:BMF81_00550"/>
<dbReference type="EMBL" id="CP020114">
    <property type="protein sequence ID" value="AVZ29723.1"/>
    <property type="molecule type" value="Genomic_DNA"/>
</dbReference>
<dbReference type="PANTHER" id="PTHR10098:SF108">
    <property type="entry name" value="TETRATRICOPEPTIDE REPEAT PROTEIN 28"/>
    <property type="match status" value="1"/>
</dbReference>
<feature type="repeat" description="TPR" evidence="1">
    <location>
        <begin position="893"/>
        <end position="926"/>
    </location>
</feature>